<name>A0A3S4ZDP2_9PLAT</name>
<dbReference type="EMBL" id="CAAALY010004921">
    <property type="protein sequence ID" value="VEL08866.1"/>
    <property type="molecule type" value="Genomic_DNA"/>
</dbReference>
<evidence type="ECO:0000313" key="3">
    <source>
        <dbReference type="Proteomes" id="UP000784294"/>
    </source>
</evidence>
<feature type="region of interest" description="Disordered" evidence="1">
    <location>
        <begin position="1"/>
        <end position="32"/>
    </location>
</feature>
<feature type="compositionally biased region" description="Basic and acidic residues" evidence="1">
    <location>
        <begin position="177"/>
        <end position="191"/>
    </location>
</feature>
<feature type="region of interest" description="Disordered" evidence="1">
    <location>
        <begin position="177"/>
        <end position="200"/>
    </location>
</feature>
<feature type="compositionally biased region" description="Low complexity" evidence="1">
    <location>
        <begin position="63"/>
        <end position="75"/>
    </location>
</feature>
<dbReference type="Proteomes" id="UP000784294">
    <property type="component" value="Unassembled WGS sequence"/>
</dbReference>
<organism evidence="2 3">
    <name type="scientific">Protopolystoma xenopodis</name>
    <dbReference type="NCBI Taxonomy" id="117903"/>
    <lineage>
        <taxon>Eukaryota</taxon>
        <taxon>Metazoa</taxon>
        <taxon>Spiralia</taxon>
        <taxon>Lophotrochozoa</taxon>
        <taxon>Platyhelminthes</taxon>
        <taxon>Monogenea</taxon>
        <taxon>Polyopisthocotylea</taxon>
        <taxon>Polystomatidea</taxon>
        <taxon>Polystomatidae</taxon>
        <taxon>Protopolystoma</taxon>
    </lineage>
</organism>
<reference evidence="2" key="1">
    <citation type="submission" date="2018-11" db="EMBL/GenBank/DDBJ databases">
        <authorList>
            <consortium name="Pathogen Informatics"/>
        </authorList>
    </citation>
    <scope>NUCLEOTIDE SEQUENCE</scope>
</reference>
<keyword evidence="3" id="KW-1185">Reference proteome</keyword>
<gene>
    <name evidence="2" type="ORF">PXEA_LOCUS2306</name>
</gene>
<evidence type="ECO:0000313" key="2">
    <source>
        <dbReference type="EMBL" id="VEL08866.1"/>
    </source>
</evidence>
<sequence length="200" mass="22172">MSYSPSASLSHRKLWQGASSNPKAHPPKCTPRLMPRDQFAICRPLQSIRDSAVTHAFHSFSSASRPARPAIPSTSHPASVTKSSISLPETLPSLPIQPVSVCALEPHTNFPHTAPISASGSLERCIWSSQIAPNDKDSRVLNEKLQHEEGAGPSEECIAFESELYREVDEMDDISIFREEDDKENRPHNSETFDPWANLF</sequence>
<accession>A0A3S4ZDP2</accession>
<protein>
    <submittedName>
        <fullName evidence="2">Uncharacterized protein</fullName>
    </submittedName>
</protein>
<proteinExistence type="predicted"/>
<dbReference type="AlphaFoldDB" id="A0A3S4ZDP2"/>
<evidence type="ECO:0000256" key="1">
    <source>
        <dbReference type="SAM" id="MobiDB-lite"/>
    </source>
</evidence>
<feature type="region of interest" description="Disordered" evidence="1">
    <location>
        <begin position="63"/>
        <end position="84"/>
    </location>
</feature>
<comment type="caution">
    <text evidence="2">The sequence shown here is derived from an EMBL/GenBank/DDBJ whole genome shotgun (WGS) entry which is preliminary data.</text>
</comment>